<evidence type="ECO:0000313" key="6">
    <source>
        <dbReference type="Proteomes" id="UP000694864"/>
    </source>
</evidence>
<dbReference type="PANTHER" id="PTHR23427">
    <property type="entry name" value="SURFEIT LOCUS PROTEIN"/>
    <property type="match status" value="1"/>
</dbReference>
<keyword evidence="4 5" id="KW-0472">Membrane</keyword>
<dbReference type="Pfam" id="PF02104">
    <property type="entry name" value="SURF1"/>
    <property type="match status" value="1"/>
</dbReference>
<evidence type="ECO:0000313" key="7">
    <source>
        <dbReference type="RefSeq" id="XP_010461671.1"/>
    </source>
</evidence>
<comment type="function">
    <text evidence="5">Probably involved in the biogenesis of the COX complex.</text>
</comment>
<dbReference type="GeneID" id="104742370"/>
<name>A0ABM0VVG5_CAMSA</name>
<reference evidence="7" key="2">
    <citation type="submission" date="2025-08" db="UniProtKB">
        <authorList>
            <consortium name="RefSeq"/>
        </authorList>
    </citation>
    <scope>IDENTIFICATION</scope>
    <source>
        <tissue evidence="7">Leaf</tissue>
    </source>
</reference>
<dbReference type="InterPro" id="IPR045214">
    <property type="entry name" value="Surf1/Surf4"/>
</dbReference>
<comment type="similarity">
    <text evidence="5">Belongs to the SURF1 family.</text>
</comment>
<keyword evidence="3 5" id="KW-1133">Transmembrane helix</keyword>
<evidence type="ECO:0000256" key="5">
    <source>
        <dbReference type="RuleBase" id="RU363076"/>
    </source>
</evidence>
<keyword evidence="6" id="KW-1185">Reference proteome</keyword>
<gene>
    <name evidence="7" type="primary">LOC104742370</name>
</gene>
<reference evidence="6" key="1">
    <citation type="journal article" date="2014" name="Nat. Commun.">
        <title>The emerging biofuel crop Camelina sativa retains a highly undifferentiated hexaploid genome structure.</title>
        <authorList>
            <person name="Kagale S."/>
            <person name="Koh C."/>
            <person name="Nixon J."/>
            <person name="Bollina V."/>
            <person name="Clarke W.E."/>
            <person name="Tuteja R."/>
            <person name="Spillane C."/>
            <person name="Robinson S.J."/>
            <person name="Links M.G."/>
            <person name="Clarke C."/>
            <person name="Higgins E.E."/>
            <person name="Huebert T."/>
            <person name="Sharpe A.G."/>
            <person name="Parkin I.A."/>
        </authorList>
    </citation>
    <scope>NUCLEOTIDE SEQUENCE [LARGE SCALE GENOMIC DNA]</scope>
    <source>
        <strain evidence="6">cv. DH55</strain>
    </source>
</reference>
<keyword evidence="2 5" id="KW-0812">Transmembrane</keyword>
<dbReference type="RefSeq" id="XP_010461671.1">
    <property type="nucleotide sequence ID" value="XM_010463369.2"/>
</dbReference>
<comment type="subcellular location">
    <subcellularLocation>
        <location evidence="1">Membrane</location>
    </subcellularLocation>
    <subcellularLocation>
        <location evidence="5">Mitochondrion inner membrane</location>
        <topology evidence="5">Multi-pass membrane protein</topology>
    </subcellularLocation>
</comment>
<keyword evidence="5" id="KW-0496">Mitochondrion</keyword>
<dbReference type="InterPro" id="IPR002994">
    <property type="entry name" value="Surf1/Shy1"/>
</dbReference>
<accession>A0ABM0VVG5</accession>
<dbReference type="PANTHER" id="PTHR23427:SF2">
    <property type="entry name" value="SURFEIT LOCUS PROTEIN 1"/>
    <property type="match status" value="1"/>
</dbReference>
<sequence length="408" mass="46254">MAKLFSKTLTRLISHSHRSSSFSTTSNLSAAPQTPNLESKWIVSVKPPAKRRVGSVWLWYLAASITYGIGEAYKSQQTEVAKKLVDVRLKCLEAKPRKLNTVMNVDELGFQRVVCKGVFDVKRSIYVGPKPRSKSSKDSENGFYVITPLLPIPNEPNSVKSPVLVNRGWVPSDWKENSLETLGTGIVVSAASESRKANKQSLLSNFWYTFNNPMVAEDHVSRAMHVEVVGVIRKNETPSVYTLVNYPRSLAWFYLDVPKLAPAMGFGEDTMYIENTYKVMDESKPYPASRDVQNLILSKDLPLGYYYHTLLCFWSSMFCFGKAKSIMVEKYTKYSLNPILIPIFVLFYISTKIYSLRSLFSKIDTVGVGCVTKLDSGKANEYICHNQITKTKPEKNKNKYRSQRKTHK</sequence>
<evidence type="ECO:0000256" key="2">
    <source>
        <dbReference type="ARBA" id="ARBA00022692"/>
    </source>
</evidence>
<feature type="transmembrane region" description="Helical" evidence="5">
    <location>
        <begin position="305"/>
        <end position="323"/>
    </location>
</feature>
<dbReference type="PROSITE" id="PS50895">
    <property type="entry name" value="SURF1"/>
    <property type="match status" value="1"/>
</dbReference>
<proteinExistence type="inferred from homology"/>
<protein>
    <recommendedName>
        <fullName evidence="5">SURF1-like protein</fullName>
    </recommendedName>
</protein>
<evidence type="ECO:0000256" key="4">
    <source>
        <dbReference type="ARBA" id="ARBA00023136"/>
    </source>
</evidence>
<keyword evidence="5" id="KW-0999">Mitochondrion inner membrane</keyword>
<feature type="transmembrane region" description="Helical" evidence="5">
    <location>
        <begin position="335"/>
        <end position="354"/>
    </location>
</feature>
<dbReference type="Proteomes" id="UP000694864">
    <property type="component" value="Chromosome 14"/>
</dbReference>
<evidence type="ECO:0000256" key="3">
    <source>
        <dbReference type="ARBA" id="ARBA00022989"/>
    </source>
</evidence>
<organism evidence="6 7">
    <name type="scientific">Camelina sativa</name>
    <name type="common">False flax</name>
    <name type="synonym">Myagrum sativum</name>
    <dbReference type="NCBI Taxonomy" id="90675"/>
    <lineage>
        <taxon>Eukaryota</taxon>
        <taxon>Viridiplantae</taxon>
        <taxon>Streptophyta</taxon>
        <taxon>Embryophyta</taxon>
        <taxon>Tracheophyta</taxon>
        <taxon>Spermatophyta</taxon>
        <taxon>Magnoliopsida</taxon>
        <taxon>eudicotyledons</taxon>
        <taxon>Gunneridae</taxon>
        <taxon>Pentapetalae</taxon>
        <taxon>rosids</taxon>
        <taxon>malvids</taxon>
        <taxon>Brassicales</taxon>
        <taxon>Brassicaceae</taxon>
        <taxon>Camelineae</taxon>
        <taxon>Camelina</taxon>
    </lineage>
</organism>
<evidence type="ECO:0000256" key="1">
    <source>
        <dbReference type="ARBA" id="ARBA00004370"/>
    </source>
</evidence>